<evidence type="ECO:0000313" key="3">
    <source>
        <dbReference type="Proteomes" id="UP001151760"/>
    </source>
</evidence>
<name>A0ABQ5H7X3_9ASTR</name>
<keyword evidence="3" id="KW-1185">Reference proteome</keyword>
<sequence length="934" mass="102056">MINKMNIKFRGGLLGIKSFYKIIYKDNVAEELSTASSNNENTTSTNSLKSTATKPPKKAQNRKRASDEDPSSEYSKTKRKLVDIQAVEDPSSECSKTKAKTGAHTEELLPTGRYLNGNVENIRKGLKMNDEEDEDKDEIKGLIWVNNHTANIRRKDWASVIMGLFRKELFGVCVEEMKSLVGEGCDDATEADPKVSVTQDIGARAAVHIFNRISFVIAKGVATQLGFFGSLGFLLSKPLGFRSVAVVFSLNIVGRVLEQSQVLCLGFTFVAGSRTHTLRSKCRHGNGSDFLSPPNYGDGVVRFVLYDLTKPQVPSCSEQLDHVCDEFATFLKRTLAESSPTLSDVDDKDIDFGEQNIKQCKMMISDGHYTAAVRVLSSSSVAPYSDATLEDLKTKHPFKPAPSLPHIPFDHHHLIASPIVVLDRIKSFPHGTSYGRDGLRAQHLIDCLSGSTVVVSDELVSSITQVVNLFLDRSCPKMLGEYISSASLTPLVKLSGGIRPIAVGTVWRRLVSKVSALMIGHSLDGYLDDLQFDVGVSGGSEAILYVDLDFFEAARVLEAAQLSFDMALRSALERIVTASGPGFEDWQWRLATLRFAFGGLGVYSAGDVLNYAFIASRLQSAALQTKLLRHVGLVAYGSTFDDALCIFNASMEIDFLGNPSEIAAPKLMKKMADIYFTRVAKDAESSFSLSPRQMALWLSQREEHTSDWLRVVPISGLGQTMNGKTYRCVLCYRLGVPLFSVSKPCSACSKVFIRDVYGDHAVSCAGVIGIKHRHNAVRDTLVDICFRSGISAGKEVDIGLSGDGDKALRPADILLYSWDGGLDVCVDLTGSSPLTRTGMTDFAPGRVVIDAAQRKRGKYLDKCAAIGYGFLPFSFSSLGELEANAVTLLKRIRKFSMVQDIGARAAIHIFNRISFAIAKGVGAQIVSRLPSNLL</sequence>
<reference evidence="2" key="1">
    <citation type="journal article" date="2022" name="Int. J. Mol. Sci.">
        <title>Draft Genome of Tanacetum Coccineum: Genomic Comparison of Closely Related Tanacetum-Family Plants.</title>
        <authorList>
            <person name="Yamashiro T."/>
            <person name="Shiraishi A."/>
            <person name="Nakayama K."/>
            <person name="Satake H."/>
        </authorList>
    </citation>
    <scope>NUCLEOTIDE SEQUENCE</scope>
</reference>
<dbReference type="Proteomes" id="UP001151760">
    <property type="component" value="Unassembled WGS sequence"/>
</dbReference>
<feature type="compositionally biased region" description="Low complexity" evidence="1">
    <location>
        <begin position="33"/>
        <end position="54"/>
    </location>
</feature>
<organism evidence="2 3">
    <name type="scientific">Tanacetum coccineum</name>
    <dbReference type="NCBI Taxonomy" id="301880"/>
    <lineage>
        <taxon>Eukaryota</taxon>
        <taxon>Viridiplantae</taxon>
        <taxon>Streptophyta</taxon>
        <taxon>Embryophyta</taxon>
        <taxon>Tracheophyta</taxon>
        <taxon>Spermatophyta</taxon>
        <taxon>Magnoliopsida</taxon>
        <taxon>eudicotyledons</taxon>
        <taxon>Gunneridae</taxon>
        <taxon>Pentapetalae</taxon>
        <taxon>asterids</taxon>
        <taxon>campanulids</taxon>
        <taxon>Asterales</taxon>
        <taxon>Asteraceae</taxon>
        <taxon>Asteroideae</taxon>
        <taxon>Anthemideae</taxon>
        <taxon>Anthemidinae</taxon>
        <taxon>Tanacetum</taxon>
    </lineage>
</organism>
<evidence type="ECO:0000256" key="1">
    <source>
        <dbReference type="SAM" id="MobiDB-lite"/>
    </source>
</evidence>
<proteinExistence type="predicted"/>
<gene>
    <name evidence="2" type="ORF">Tco_1058160</name>
</gene>
<protein>
    <recommendedName>
        <fullName evidence="4">Reverse transcriptase domain-containing protein</fullName>
    </recommendedName>
</protein>
<dbReference type="PANTHER" id="PTHR48462:SF1">
    <property type="entry name" value="PROTEIN, PUTATIVE-RELATED"/>
    <property type="match status" value="1"/>
</dbReference>
<comment type="caution">
    <text evidence="2">The sequence shown here is derived from an EMBL/GenBank/DDBJ whole genome shotgun (WGS) entry which is preliminary data.</text>
</comment>
<dbReference type="PANTHER" id="PTHR48462">
    <property type="entry name" value="PROTEIN, PUTATIVE-RELATED"/>
    <property type="match status" value="1"/>
</dbReference>
<evidence type="ECO:0008006" key="4">
    <source>
        <dbReference type="Google" id="ProtNLM"/>
    </source>
</evidence>
<feature type="region of interest" description="Disordered" evidence="1">
    <location>
        <begin position="33"/>
        <end position="103"/>
    </location>
</feature>
<reference evidence="2" key="2">
    <citation type="submission" date="2022-01" db="EMBL/GenBank/DDBJ databases">
        <authorList>
            <person name="Yamashiro T."/>
            <person name="Shiraishi A."/>
            <person name="Satake H."/>
            <person name="Nakayama K."/>
        </authorList>
    </citation>
    <scope>NUCLEOTIDE SEQUENCE</scope>
</reference>
<accession>A0ABQ5H7X3</accession>
<evidence type="ECO:0000313" key="2">
    <source>
        <dbReference type="EMBL" id="GJT83818.1"/>
    </source>
</evidence>
<dbReference type="EMBL" id="BQNB010019297">
    <property type="protein sequence ID" value="GJT83818.1"/>
    <property type="molecule type" value="Genomic_DNA"/>
</dbReference>